<evidence type="ECO:0000256" key="1">
    <source>
        <dbReference type="SAM" id="MobiDB-lite"/>
    </source>
</evidence>
<dbReference type="SMART" id="SM00950">
    <property type="entry name" value="Piwi"/>
    <property type="match status" value="1"/>
</dbReference>
<name>A0A9N9GTV1_9GLOM</name>
<evidence type="ECO:0000259" key="3">
    <source>
        <dbReference type="PROSITE" id="PS50822"/>
    </source>
</evidence>
<dbReference type="InterPro" id="IPR032474">
    <property type="entry name" value="Argonaute_N"/>
</dbReference>
<feature type="region of interest" description="Disordered" evidence="1">
    <location>
        <begin position="60"/>
        <end position="80"/>
    </location>
</feature>
<feature type="region of interest" description="Disordered" evidence="1">
    <location>
        <begin position="1"/>
        <end position="32"/>
    </location>
</feature>
<evidence type="ECO:0000313" key="5">
    <source>
        <dbReference type="Proteomes" id="UP000789739"/>
    </source>
</evidence>
<evidence type="ECO:0000259" key="2">
    <source>
        <dbReference type="PROSITE" id="PS50821"/>
    </source>
</evidence>
<sequence>MSSSRPTALQRPGYGDKGRDGHKDRRTEVQTNSFIINNPTKYSVLHQYIIEFRRAITEDPKDKATEGGSKVTKRAPIKGNRSDTKRLKRIILAELQRVHRDDWFHNIGVAFDGGETLYTTKKISAKQDKLFEMVEVFEDQDTRGAPNTYHVDIREHPSNPEIHLDELKTLIEGDEFDWDFFDKDGIKALNAIVHHYPALRYTQFGESIFDTKDHRPLGGGVTLVRGMFESIRPGEGQAKGSLFLNTNITYTTCYEPVDLASFIQKFLNLQSIPSRFDRSQTERINRALKTVKVKPLHRPDSQAKYSVSGLWPKNANEVTFMNNETGQEETIETYFQRKYNMRLKHLHLVEMMGKRGDKIPIEVCGIVEGQRYRASQLNGEQRANMIRHTSNPPREMKKLISEGIRNMLSVNSDPVLHAFGMTISTELAVVPGRVLNLPNIQYHPSTQNANVRPKADDGGWNLRDVKFAKAGEDLRDWCVVSLLPEQALPTRVIEDFVNELVRTSNAQGMYIQERRPPVIVQRGGYTAESVRNTLTRIASDAKHKLGAAPQLIVFIIEDDSGRNRDLNTIQYNAIKELYDTKFGILTQCIKMPHVRKKMKQYCANVALKMNLKLNGTNSSLNLALMRKEAVLILGADVTHPPPGATDWPSIAAVVGSIDADAARYVERHVPQYREQTTGEKKGRARETILTMDQMLYDILKDYRERNNLLPKKIIMYRDGLSESQFESCALADELPGMRAACKKMRADYEPPITYIVVGKRHHTRFYPMKQEDTDRKGNCKPGLVVERTITHPYLFDFFLQSHSSLQGTSRPTHYHVLLDENHIAADELQDFTYKLCFNFQRSTRAVSIPAPTYYAHLVAKRARSHVDVRTGRLNKVEDYMARRYPMYYV</sequence>
<dbReference type="SMART" id="SM01163">
    <property type="entry name" value="DUF1785"/>
    <property type="match status" value="1"/>
</dbReference>
<dbReference type="CDD" id="cd04657">
    <property type="entry name" value="Piwi_ago-like"/>
    <property type="match status" value="1"/>
</dbReference>
<dbReference type="SUPFAM" id="SSF53098">
    <property type="entry name" value="Ribonuclease H-like"/>
    <property type="match status" value="1"/>
</dbReference>
<proteinExistence type="predicted"/>
<evidence type="ECO:0000313" key="4">
    <source>
        <dbReference type="EMBL" id="CAG8625932.1"/>
    </source>
</evidence>
<dbReference type="InterPro" id="IPR036085">
    <property type="entry name" value="PAZ_dom_sf"/>
</dbReference>
<dbReference type="PANTHER" id="PTHR22891">
    <property type="entry name" value="EUKARYOTIC TRANSLATION INITIATION FACTOR 2C"/>
    <property type="match status" value="1"/>
</dbReference>
<dbReference type="PROSITE" id="PS50822">
    <property type="entry name" value="PIWI"/>
    <property type="match status" value="1"/>
</dbReference>
<dbReference type="OrthoDB" id="10252740at2759"/>
<dbReference type="InterPro" id="IPR032472">
    <property type="entry name" value="ArgoL2"/>
</dbReference>
<dbReference type="Pfam" id="PF16486">
    <property type="entry name" value="ArgoN"/>
    <property type="match status" value="1"/>
</dbReference>
<dbReference type="PROSITE" id="PS50821">
    <property type="entry name" value="PAZ"/>
    <property type="match status" value="1"/>
</dbReference>
<keyword evidence="5" id="KW-1185">Reference proteome</keyword>
<accession>A0A9N9GTV1</accession>
<dbReference type="Gene3D" id="3.40.50.2300">
    <property type="match status" value="1"/>
</dbReference>
<protein>
    <submittedName>
        <fullName evidence="4">11129_t:CDS:1</fullName>
    </submittedName>
</protein>
<dbReference type="InterPro" id="IPR003100">
    <property type="entry name" value="PAZ_dom"/>
</dbReference>
<dbReference type="CDD" id="cd02846">
    <property type="entry name" value="PAZ_argonaute_like"/>
    <property type="match status" value="1"/>
</dbReference>
<feature type="compositionally biased region" description="Basic and acidic residues" evidence="1">
    <location>
        <begin position="14"/>
        <end position="28"/>
    </location>
</feature>
<feature type="domain" description="PAZ" evidence="2">
    <location>
        <begin position="261"/>
        <end position="368"/>
    </location>
</feature>
<dbReference type="EMBL" id="CAJVPI010001769">
    <property type="protein sequence ID" value="CAG8625932.1"/>
    <property type="molecule type" value="Genomic_DNA"/>
</dbReference>
<dbReference type="InterPro" id="IPR003165">
    <property type="entry name" value="Piwi"/>
</dbReference>
<dbReference type="Gene3D" id="3.30.420.10">
    <property type="entry name" value="Ribonuclease H-like superfamily/Ribonuclease H"/>
    <property type="match status" value="1"/>
</dbReference>
<comment type="caution">
    <text evidence="4">The sequence shown here is derived from an EMBL/GenBank/DDBJ whole genome shotgun (WGS) entry which is preliminary data.</text>
</comment>
<dbReference type="InterPro" id="IPR012337">
    <property type="entry name" value="RNaseH-like_sf"/>
</dbReference>
<dbReference type="Gene3D" id="2.170.260.10">
    <property type="entry name" value="paz domain"/>
    <property type="match status" value="1"/>
</dbReference>
<dbReference type="Pfam" id="PF16487">
    <property type="entry name" value="ArgoMid"/>
    <property type="match status" value="1"/>
</dbReference>
<dbReference type="Pfam" id="PF16488">
    <property type="entry name" value="ArgoL2"/>
    <property type="match status" value="1"/>
</dbReference>
<dbReference type="InterPro" id="IPR032473">
    <property type="entry name" value="Argonaute_Mid_dom"/>
</dbReference>
<organism evidence="4 5">
    <name type="scientific">Paraglomus brasilianum</name>
    <dbReference type="NCBI Taxonomy" id="144538"/>
    <lineage>
        <taxon>Eukaryota</taxon>
        <taxon>Fungi</taxon>
        <taxon>Fungi incertae sedis</taxon>
        <taxon>Mucoromycota</taxon>
        <taxon>Glomeromycotina</taxon>
        <taxon>Glomeromycetes</taxon>
        <taxon>Paraglomerales</taxon>
        <taxon>Paraglomeraceae</taxon>
        <taxon>Paraglomus</taxon>
    </lineage>
</organism>
<dbReference type="Pfam" id="PF02170">
    <property type="entry name" value="PAZ"/>
    <property type="match status" value="1"/>
</dbReference>
<dbReference type="Proteomes" id="UP000789739">
    <property type="component" value="Unassembled WGS sequence"/>
</dbReference>
<dbReference type="InterPro" id="IPR045246">
    <property type="entry name" value="Piwi_ago-like"/>
</dbReference>
<dbReference type="InterPro" id="IPR036397">
    <property type="entry name" value="RNaseH_sf"/>
</dbReference>
<dbReference type="Pfam" id="PF02171">
    <property type="entry name" value="Piwi"/>
    <property type="match status" value="1"/>
</dbReference>
<dbReference type="Pfam" id="PF08699">
    <property type="entry name" value="ArgoL1"/>
    <property type="match status" value="1"/>
</dbReference>
<dbReference type="GO" id="GO:0003723">
    <property type="term" value="F:RNA binding"/>
    <property type="evidence" value="ECO:0007669"/>
    <property type="project" value="InterPro"/>
</dbReference>
<dbReference type="SUPFAM" id="SSF101690">
    <property type="entry name" value="PAZ domain"/>
    <property type="match status" value="1"/>
</dbReference>
<gene>
    <name evidence="4" type="ORF">PBRASI_LOCUS8977</name>
</gene>
<dbReference type="AlphaFoldDB" id="A0A9N9GTV1"/>
<reference evidence="4" key="1">
    <citation type="submission" date="2021-06" db="EMBL/GenBank/DDBJ databases">
        <authorList>
            <person name="Kallberg Y."/>
            <person name="Tangrot J."/>
            <person name="Rosling A."/>
        </authorList>
    </citation>
    <scope>NUCLEOTIDE SEQUENCE</scope>
    <source>
        <strain evidence="4">BR232B</strain>
    </source>
</reference>
<feature type="domain" description="Piwi" evidence="3">
    <location>
        <begin position="551"/>
        <end position="867"/>
    </location>
</feature>
<dbReference type="InterPro" id="IPR014811">
    <property type="entry name" value="ArgoL1"/>
</dbReference>